<sequence length="180" mass="19023">MSGDPFSGLSDTFQDRKQRDGRVRKQKWIAFWVALGVAVLVAVAAGLGAAFGGWATERDARIALDRIAGGVLCGLFGGALFFTAALWGLMRQSVFNDTRGDRTDEHAGTILFWSTIMGTALFGIAGATLGLTAQGAARYEVLACAGGATLLALVPAFMLRNLVNRKSRTGSSSTPYRSNS</sequence>
<dbReference type="AlphaFoldDB" id="A0A6P2D4J3"/>
<keyword evidence="3" id="KW-1185">Reference proteome</keyword>
<dbReference type="RefSeq" id="WP_162670182.1">
    <property type="nucleotide sequence ID" value="NZ_LR593886.1"/>
</dbReference>
<evidence type="ECO:0000313" key="2">
    <source>
        <dbReference type="EMBL" id="VTR95817.1"/>
    </source>
</evidence>
<dbReference type="KEGG" id="gms:SOIL9_18970"/>
<feature type="transmembrane region" description="Helical" evidence="1">
    <location>
        <begin position="67"/>
        <end position="89"/>
    </location>
</feature>
<dbReference type="EMBL" id="LR593886">
    <property type="protein sequence ID" value="VTR95817.1"/>
    <property type="molecule type" value="Genomic_DNA"/>
</dbReference>
<name>A0A6P2D4J3_9BACT</name>
<keyword evidence="1" id="KW-0472">Membrane</keyword>
<gene>
    <name evidence="2" type="ORF">SOIL9_18970</name>
</gene>
<feature type="transmembrane region" description="Helical" evidence="1">
    <location>
        <begin position="139"/>
        <end position="159"/>
    </location>
</feature>
<accession>A0A6P2D4J3</accession>
<dbReference type="Proteomes" id="UP000464178">
    <property type="component" value="Chromosome"/>
</dbReference>
<feature type="transmembrane region" description="Helical" evidence="1">
    <location>
        <begin position="29"/>
        <end position="55"/>
    </location>
</feature>
<evidence type="ECO:0000256" key="1">
    <source>
        <dbReference type="SAM" id="Phobius"/>
    </source>
</evidence>
<keyword evidence="1" id="KW-1133">Transmembrane helix</keyword>
<keyword evidence="1" id="KW-0812">Transmembrane</keyword>
<organism evidence="2 3">
    <name type="scientific">Gemmata massiliana</name>
    <dbReference type="NCBI Taxonomy" id="1210884"/>
    <lineage>
        <taxon>Bacteria</taxon>
        <taxon>Pseudomonadati</taxon>
        <taxon>Planctomycetota</taxon>
        <taxon>Planctomycetia</taxon>
        <taxon>Gemmatales</taxon>
        <taxon>Gemmataceae</taxon>
        <taxon>Gemmata</taxon>
    </lineage>
</organism>
<reference evidence="2 3" key="1">
    <citation type="submission" date="2019-05" db="EMBL/GenBank/DDBJ databases">
        <authorList>
            <consortium name="Science for Life Laboratories"/>
        </authorList>
    </citation>
    <scope>NUCLEOTIDE SEQUENCE [LARGE SCALE GENOMIC DNA]</scope>
    <source>
        <strain evidence="2">Soil9</strain>
    </source>
</reference>
<feature type="transmembrane region" description="Helical" evidence="1">
    <location>
        <begin position="110"/>
        <end position="133"/>
    </location>
</feature>
<proteinExistence type="predicted"/>
<protein>
    <submittedName>
        <fullName evidence="2">Uncharacterized protein</fullName>
    </submittedName>
</protein>
<evidence type="ECO:0000313" key="3">
    <source>
        <dbReference type="Proteomes" id="UP000464178"/>
    </source>
</evidence>